<dbReference type="EnsemblMetazoa" id="G28843.2">
    <property type="protein sequence ID" value="G28843.2:cds"/>
    <property type="gene ID" value="G28843"/>
</dbReference>
<dbReference type="InterPro" id="IPR029058">
    <property type="entry name" value="AB_hydrolase_fold"/>
</dbReference>
<dbReference type="PANTHER" id="PTHR11614">
    <property type="entry name" value="PHOSPHOLIPASE-RELATED"/>
    <property type="match status" value="1"/>
</dbReference>
<dbReference type="OMA" id="SYEGWSH"/>
<protein>
    <recommendedName>
        <fullName evidence="1">Serine aminopeptidase S33 domain-containing protein</fullName>
    </recommendedName>
</protein>
<reference evidence="2" key="1">
    <citation type="submission" date="2022-08" db="UniProtKB">
        <authorList>
            <consortium name="EnsemblMetazoa"/>
        </authorList>
    </citation>
    <scope>IDENTIFICATION</scope>
    <source>
        <strain evidence="2">05x7-T-G4-1.051#20</strain>
    </source>
</reference>
<sequence length="282" mass="32347">MSEVRSETKLIKSKDDKSIFCKHWFSDEKPRALIFLCHGLGEHCLWYDDIAEALVKTGFYVFAHDHVGHGQSEGTHNHVDDFSEYTSVIYQHCNEVKDKHQGLQLFIFGHSMGGAITLLTATGQPDFFDGVITSSPAIHATPGPLVSIKIFVGKILARFFPLLKISGIASWMISRDKEQVKRYEEDPMVHPYVRVKWGSAWIECVKKIEERMESIEFPFLALHGDADAICDVQGSQMLYDKAKSEDKEIKIYKGFYHSLLLEPNEDRQRVQDDILNWLKKRI</sequence>
<dbReference type="InterPro" id="IPR000073">
    <property type="entry name" value="AB_hydrolase_1"/>
</dbReference>
<dbReference type="InterPro" id="IPR022742">
    <property type="entry name" value="Hydrolase_4"/>
</dbReference>
<organism evidence="2 3">
    <name type="scientific">Magallana gigas</name>
    <name type="common">Pacific oyster</name>
    <name type="synonym">Crassostrea gigas</name>
    <dbReference type="NCBI Taxonomy" id="29159"/>
    <lineage>
        <taxon>Eukaryota</taxon>
        <taxon>Metazoa</taxon>
        <taxon>Spiralia</taxon>
        <taxon>Lophotrochozoa</taxon>
        <taxon>Mollusca</taxon>
        <taxon>Bivalvia</taxon>
        <taxon>Autobranchia</taxon>
        <taxon>Pteriomorphia</taxon>
        <taxon>Ostreida</taxon>
        <taxon>Ostreoidea</taxon>
        <taxon>Ostreidae</taxon>
        <taxon>Magallana</taxon>
    </lineage>
</organism>
<dbReference type="FunFam" id="3.40.50.1820:FF:000117">
    <property type="entry name" value="Monoglyceride lipase, putative"/>
    <property type="match status" value="1"/>
</dbReference>
<evidence type="ECO:0000313" key="2">
    <source>
        <dbReference type="EnsemblMetazoa" id="G28843.2:cds"/>
    </source>
</evidence>
<proteinExistence type="predicted"/>
<dbReference type="InterPro" id="IPR051044">
    <property type="entry name" value="MAG_DAG_Lipase"/>
</dbReference>
<evidence type="ECO:0000313" key="3">
    <source>
        <dbReference type="Proteomes" id="UP000005408"/>
    </source>
</evidence>
<dbReference type="OrthoDB" id="2498029at2759"/>
<dbReference type="AlphaFoldDB" id="A0A8W8LNE1"/>
<accession>A0A8W8LNE1</accession>
<dbReference type="PRINTS" id="PR00111">
    <property type="entry name" value="ABHYDROLASE"/>
</dbReference>
<evidence type="ECO:0000259" key="1">
    <source>
        <dbReference type="Pfam" id="PF12146"/>
    </source>
</evidence>
<feature type="domain" description="Serine aminopeptidase S33" evidence="1">
    <location>
        <begin position="29"/>
        <end position="264"/>
    </location>
</feature>
<dbReference type="SUPFAM" id="SSF53474">
    <property type="entry name" value="alpha/beta-Hydrolases"/>
    <property type="match status" value="1"/>
</dbReference>
<dbReference type="Proteomes" id="UP000005408">
    <property type="component" value="Unassembled WGS sequence"/>
</dbReference>
<keyword evidence="3" id="KW-1185">Reference proteome</keyword>
<dbReference type="Pfam" id="PF12146">
    <property type="entry name" value="Hydrolase_4"/>
    <property type="match status" value="1"/>
</dbReference>
<dbReference type="Gene3D" id="3.40.50.1820">
    <property type="entry name" value="alpha/beta hydrolase"/>
    <property type="match status" value="1"/>
</dbReference>
<name>A0A8W8LNE1_MAGGI</name>